<dbReference type="InterPro" id="IPR012338">
    <property type="entry name" value="Beta-lactam/transpept-like"/>
</dbReference>
<keyword evidence="5" id="KW-0133">Cell shape</keyword>
<comment type="subcellular location">
    <subcellularLocation>
        <location evidence="1">Membrane</location>
    </subcellularLocation>
</comment>
<gene>
    <name evidence="12" type="ORF">S03H2_68149</name>
</gene>
<proteinExistence type="predicted"/>
<dbReference type="GO" id="GO:0030288">
    <property type="term" value="C:outer membrane-bounded periplasmic space"/>
    <property type="evidence" value="ECO:0007669"/>
    <property type="project" value="TreeGrafter"/>
</dbReference>
<dbReference type="Pfam" id="PF00905">
    <property type="entry name" value="Transpeptidase"/>
    <property type="match status" value="1"/>
</dbReference>
<evidence type="ECO:0000256" key="1">
    <source>
        <dbReference type="ARBA" id="ARBA00004370"/>
    </source>
</evidence>
<reference evidence="12" key="1">
    <citation type="journal article" date="2014" name="Front. Microbiol.">
        <title>High frequency of phylogenetically diverse reductive dehalogenase-homologous genes in deep subseafloor sedimentary metagenomes.</title>
        <authorList>
            <person name="Kawai M."/>
            <person name="Futagami T."/>
            <person name="Toyoda A."/>
            <person name="Takaki Y."/>
            <person name="Nishi S."/>
            <person name="Hori S."/>
            <person name="Arai W."/>
            <person name="Tsubouchi T."/>
            <person name="Morono Y."/>
            <person name="Uchiyama I."/>
            <person name="Ito T."/>
            <person name="Fujiyama A."/>
            <person name="Inagaki F."/>
            <person name="Takami H."/>
        </authorList>
    </citation>
    <scope>NUCLEOTIDE SEQUENCE</scope>
    <source>
        <strain evidence="12">Expedition CK06-06</strain>
    </source>
</reference>
<evidence type="ECO:0000256" key="7">
    <source>
        <dbReference type="ARBA" id="ARBA00023136"/>
    </source>
</evidence>
<keyword evidence="6" id="KW-0573">Peptidoglycan synthesis</keyword>
<dbReference type="GO" id="GO:0008955">
    <property type="term" value="F:peptidoglycan glycosyltransferase activity"/>
    <property type="evidence" value="ECO:0007669"/>
    <property type="project" value="UniProtKB-EC"/>
</dbReference>
<keyword evidence="3" id="KW-0328">Glycosyltransferase</keyword>
<evidence type="ECO:0000256" key="6">
    <source>
        <dbReference type="ARBA" id="ARBA00022984"/>
    </source>
</evidence>
<evidence type="ECO:0000313" key="12">
    <source>
        <dbReference type="EMBL" id="GAH80960.1"/>
    </source>
</evidence>
<feature type="domain" description="Penicillin-binding protein transpeptidase" evidence="11">
    <location>
        <begin position="82"/>
        <end position="141"/>
    </location>
</feature>
<evidence type="ECO:0000256" key="2">
    <source>
        <dbReference type="ARBA" id="ARBA00022475"/>
    </source>
</evidence>
<sequence>QDRAKEVKLIFKAPSLGIIKAPHFSLAVKQYLLERYGESTVQSGGLRVITTLDWELQQIAEEVVVQGAKRNEELYNGKNAALIAQDPQTGEVLAMVGSRDYFDEEIDGNFNVATQGLRQPGSALKPFVYLVAFKKGFYPESVFLMSQLSLFRVTQTAQ</sequence>
<evidence type="ECO:0000256" key="3">
    <source>
        <dbReference type="ARBA" id="ARBA00022676"/>
    </source>
</evidence>
<comment type="caution">
    <text evidence="12">The sequence shown here is derived from an EMBL/GenBank/DDBJ whole genome shotgun (WGS) entry which is preliminary data.</text>
</comment>
<dbReference type="PANTHER" id="PTHR32282">
    <property type="entry name" value="BINDING PROTEIN TRANSPEPTIDASE, PUTATIVE-RELATED"/>
    <property type="match status" value="1"/>
</dbReference>
<dbReference type="PANTHER" id="PTHR32282:SF11">
    <property type="entry name" value="PENICILLIN-BINDING PROTEIN 1B"/>
    <property type="match status" value="1"/>
</dbReference>
<comment type="catalytic activity">
    <reaction evidence="10">
        <text>[GlcNAc-(1-&gt;4)-Mur2Ac(oyl-L-Ala-gamma-D-Glu-L-Lys-D-Ala-D-Ala)](n)-di-trans,octa-cis-undecaprenyl diphosphate + beta-D-GlcNAc-(1-&gt;4)-Mur2Ac(oyl-L-Ala-gamma-D-Glu-L-Lys-D-Ala-D-Ala)-di-trans,octa-cis-undecaprenyl diphosphate = [GlcNAc-(1-&gt;4)-Mur2Ac(oyl-L-Ala-gamma-D-Glu-L-Lys-D-Ala-D-Ala)](n+1)-di-trans,octa-cis-undecaprenyl diphosphate + di-trans,octa-cis-undecaprenyl diphosphate + H(+)</text>
        <dbReference type="Rhea" id="RHEA:23708"/>
        <dbReference type="Rhea" id="RHEA-COMP:9602"/>
        <dbReference type="Rhea" id="RHEA-COMP:9603"/>
        <dbReference type="ChEBI" id="CHEBI:15378"/>
        <dbReference type="ChEBI" id="CHEBI:58405"/>
        <dbReference type="ChEBI" id="CHEBI:60033"/>
        <dbReference type="ChEBI" id="CHEBI:78435"/>
        <dbReference type="EC" id="2.4.99.28"/>
    </reaction>
</comment>
<evidence type="ECO:0000256" key="10">
    <source>
        <dbReference type="ARBA" id="ARBA00049902"/>
    </source>
</evidence>
<keyword evidence="4" id="KW-0808">Transferase</keyword>
<dbReference type="GO" id="GO:0008658">
    <property type="term" value="F:penicillin binding"/>
    <property type="evidence" value="ECO:0007669"/>
    <property type="project" value="InterPro"/>
</dbReference>
<name>X1JHJ5_9ZZZZ</name>
<keyword evidence="8" id="KW-0961">Cell wall biogenesis/degradation</keyword>
<feature type="non-terminal residue" evidence="12">
    <location>
        <position position="1"/>
    </location>
</feature>
<keyword evidence="2" id="KW-1003">Cell membrane</keyword>
<protein>
    <recommendedName>
        <fullName evidence="9">peptidoglycan glycosyltransferase</fullName>
        <ecNumber evidence="9">2.4.99.28</ecNumber>
    </recommendedName>
</protein>
<dbReference type="Gene3D" id="3.40.710.10">
    <property type="entry name" value="DD-peptidase/beta-lactamase superfamily"/>
    <property type="match status" value="1"/>
</dbReference>
<evidence type="ECO:0000256" key="9">
    <source>
        <dbReference type="ARBA" id="ARBA00044770"/>
    </source>
</evidence>
<keyword evidence="7" id="KW-0472">Membrane</keyword>
<dbReference type="GO" id="GO:0016020">
    <property type="term" value="C:membrane"/>
    <property type="evidence" value="ECO:0007669"/>
    <property type="project" value="UniProtKB-SubCell"/>
</dbReference>
<dbReference type="InterPro" id="IPR050396">
    <property type="entry name" value="Glycosyltr_51/Transpeptidase"/>
</dbReference>
<accession>X1JHJ5</accession>
<dbReference type="GO" id="GO:0071555">
    <property type="term" value="P:cell wall organization"/>
    <property type="evidence" value="ECO:0007669"/>
    <property type="project" value="UniProtKB-KW"/>
</dbReference>
<evidence type="ECO:0000259" key="11">
    <source>
        <dbReference type="Pfam" id="PF00905"/>
    </source>
</evidence>
<organism evidence="12">
    <name type="scientific">marine sediment metagenome</name>
    <dbReference type="NCBI Taxonomy" id="412755"/>
    <lineage>
        <taxon>unclassified sequences</taxon>
        <taxon>metagenomes</taxon>
        <taxon>ecological metagenomes</taxon>
    </lineage>
</organism>
<dbReference type="AlphaFoldDB" id="X1JHJ5"/>
<dbReference type="GO" id="GO:0008360">
    <property type="term" value="P:regulation of cell shape"/>
    <property type="evidence" value="ECO:0007669"/>
    <property type="project" value="UniProtKB-KW"/>
</dbReference>
<dbReference type="InterPro" id="IPR001460">
    <property type="entry name" value="PCN-bd_Tpept"/>
</dbReference>
<dbReference type="EC" id="2.4.99.28" evidence="9"/>
<evidence type="ECO:0000256" key="4">
    <source>
        <dbReference type="ARBA" id="ARBA00022679"/>
    </source>
</evidence>
<evidence type="ECO:0000256" key="5">
    <source>
        <dbReference type="ARBA" id="ARBA00022960"/>
    </source>
</evidence>
<dbReference type="GO" id="GO:0009252">
    <property type="term" value="P:peptidoglycan biosynthetic process"/>
    <property type="evidence" value="ECO:0007669"/>
    <property type="project" value="UniProtKB-KW"/>
</dbReference>
<evidence type="ECO:0000256" key="8">
    <source>
        <dbReference type="ARBA" id="ARBA00023316"/>
    </source>
</evidence>
<dbReference type="SUPFAM" id="SSF56601">
    <property type="entry name" value="beta-lactamase/transpeptidase-like"/>
    <property type="match status" value="1"/>
</dbReference>
<dbReference type="EMBL" id="BARU01044754">
    <property type="protein sequence ID" value="GAH80960.1"/>
    <property type="molecule type" value="Genomic_DNA"/>
</dbReference>